<dbReference type="Proteomes" id="UP000324629">
    <property type="component" value="Unassembled WGS sequence"/>
</dbReference>
<evidence type="ECO:0000313" key="4">
    <source>
        <dbReference type="EMBL" id="KAA3679175.1"/>
    </source>
</evidence>
<keyword evidence="1" id="KW-0238">DNA-binding</keyword>
<protein>
    <recommendedName>
        <fullName evidence="3">BHLH domain-containing protein</fullName>
    </recommendedName>
</protein>
<dbReference type="EMBL" id="QNGE01000822">
    <property type="protein sequence ID" value="KAA3679175.1"/>
    <property type="molecule type" value="Genomic_DNA"/>
</dbReference>
<dbReference type="PANTHER" id="PTHR23349">
    <property type="entry name" value="BASIC HELIX-LOOP-HELIX TRANSCRIPTION FACTOR, TWIST"/>
    <property type="match status" value="1"/>
</dbReference>
<feature type="region of interest" description="Disordered" evidence="2">
    <location>
        <begin position="187"/>
        <end position="218"/>
    </location>
</feature>
<dbReference type="GO" id="GO:0032502">
    <property type="term" value="P:developmental process"/>
    <property type="evidence" value="ECO:0007669"/>
    <property type="project" value="TreeGrafter"/>
</dbReference>
<reference evidence="4 5" key="1">
    <citation type="journal article" date="2019" name="Gigascience">
        <title>Whole-genome sequence of the oriental lung fluke Paragonimus westermani.</title>
        <authorList>
            <person name="Oey H."/>
            <person name="Zakrzewski M."/>
            <person name="Narain K."/>
            <person name="Devi K.R."/>
            <person name="Agatsuma T."/>
            <person name="Nawaratna S."/>
            <person name="Gobert G.N."/>
            <person name="Jones M.K."/>
            <person name="Ragan M.A."/>
            <person name="McManus D.P."/>
            <person name="Krause L."/>
        </authorList>
    </citation>
    <scope>NUCLEOTIDE SEQUENCE [LARGE SCALE GENOMIC DNA]</scope>
    <source>
        <strain evidence="4 5">IND2009</strain>
    </source>
</reference>
<organism evidence="4 5">
    <name type="scientific">Paragonimus westermani</name>
    <dbReference type="NCBI Taxonomy" id="34504"/>
    <lineage>
        <taxon>Eukaryota</taxon>
        <taxon>Metazoa</taxon>
        <taxon>Spiralia</taxon>
        <taxon>Lophotrochozoa</taxon>
        <taxon>Platyhelminthes</taxon>
        <taxon>Trematoda</taxon>
        <taxon>Digenea</taxon>
        <taxon>Plagiorchiida</taxon>
        <taxon>Troglotremata</taxon>
        <taxon>Troglotrematidae</taxon>
        <taxon>Paragonimus</taxon>
    </lineage>
</organism>
<feature type="domain" description="BHLH" evidence="3">
    <location>
        <begin position="230"/>
        <end position="283"/>
    </location>
</feature>
<evidence type="ECO:0000256" key="1">
    <source>
        <dbReference type="ARBA" id="ARBA00023125"/>
    </source>
</evidence>
<evidence type="ECO:0000259" key="3">
    <source>
        <dbReference type="PROSITE" id="PS50888"/>
    </source>
</evidence>
<keyword evidence="5" id="KW-1185">Reference proteome</keyword>
<evidence type="ECO:0000256" key="2">
    <source>
        <dbReference type="SAM" id="MobiDB-lite"/>
    </source>
</evidence>
<dbReference type="InterPro" id="IPR036638">
    <property type="entry name" value="HLH_DNA-bd_sf"/>
</dbReference>
<comment type="caution">
    <text evidence="4">The sequence shown here is derived from an EMBL/GenBank/DDBJ whole genome shotgun (WGS) entry which is preliminary data.</text>
</comment>
<dbReference type="Pfam" id="PF00010">
    <property type="entry name" value="HLH"/>
    <property type="match status" value="1"/>
</dbReference>
<dbReference type="GO" id="GO:0000981">
    <property type="term" value="F:DNA-binding transcription factor activity, RNA polymerase II-specific"/>
    <property type="evidence" value="ECO:0007669"/>
    <property type="project" value="TreeGrafter"/>
</dbReference>
<name>A0A5J4NU04_9TREM</name>
<dbReference type="SUPFAM" id="SSF47459">
    <property type="entry name" value="HLH, helix-loop-helix DNA-binding domain"/>
    <property type="match status" value="1"/>
</dbReference>
<dbReference type="PROSITE" id="PS50888">
    <property type="entry name" value="BHLH"/>
    <property type="match status" value="1"/>
</dbReference>
<dbReference type="AlphaFoldDB" id="A0A5J4NU04"/>
<gene>
    <name evidence="4" type="ORF">DEA37_0006646</name>
</gene>
<dbReference type="Gene3D" id="4.10.280.10">
    <property type="entry name" value="Helix-loop-helix DNA-binding domain"/>
    <property type="match status" value="1"/>
</dbReference>
<sequence>MHTSQSPISITPGLFSTSPYDPLQPFLVAAAAAAEAHHQPNHLDAYSVYYDAVTREATQRLGLYPTTSSLAAAIIGTSGTSGGSSALSQVISHEQEANFIRSGLTFPCMSAMHSLASTPCFPPLTDSFTSCADSVVRAEQTGHRRGARVAKRVKALPSIKAGNTRLTQSWPCNCSCVQDEETLSTSENSSRHNADCNSSIKSSNARHDPLSLSNETQNGESFPPFECAKSFIRRRNARERERVRCVNAGYESLRRRLPLTSLPDRRLAKVEILRGAITYIKALRDLLEK</sequence>
<dbReference type="InterPro" id="IPR011598">
    <property type="entry name" value="bHLH_dom"/>
</dbReference>
<dbReference type="PANTHER" id="PTHR23349:SF108">
    <property type="entry name" value="BHLH DOMAIN-CONTAINING PROTEIN"/>
    <property type="match status" value="1"/>
</dbReference>
<dbReference type="GO" id="GO:0000977">
    <property type="term" value="F:RNA polymerase II transcription regulatory region sequence-specific DNA binding"/>
    <property type="evidence" value="ECO:0007669"/>
    <property type="project" value="TreeGrafter"/>
</dbReference>
<dbReference type="SMART" id="SM00353">
    <property type="entry name" value="HLH"/>
    <property type="match status" value="1"/>
</dbReference>
<dbReference type="InterPro" id="IPR050283">
    <property type="entry name" value="E-box_TF_Regulators"/>
</dbReference>
<proteinExistence type="predicted"/>
<accession>A0A5J4NU04</accession>
<dbReference type="GO" id="GO:0046983">
    <property type="term" value="F:protein dimerization activity"/>
    <property type="evidence" value="ECO:0007669"/>
    <property type="project" value="InterPro"/>
</dbReference>
<evidence type="ECO:0000313" key="5">
    <source>
        <dbReference type="Proteomes" id="UP000324629"/>
    </source>
</evidence>